<evidence type="ECO:0000256" key="7">
    <source>
        <dbReference type="ARBA" id="ARBA00023273"/>
    </source>
</evidence>
<dbReference type="Gene3D" id="1.10.150.50">
    <property type="entry name" value="Transcription Factor, Ets-1"/>
    <property type="match status" value="1"/>
</dbReference>
<dbReference type="Gene3D" id="2.30.29.30">
    <property type="entry name" value="Pleckstrin-homology domain (PH domain)/Phosphotyrosine-binding domain (PTB)"/>
    <property type="match status" value="1"/>
</dbReference>
<dbReference type="InterPro" id="IPR006020">
    <property type="entry name" value="PTB/PI_dom"/>
</dbReference>
<dbReference type="GO" id="GO:1900029">
    <property type="term" value="P:positive regulation of ruffle assembly"/>
    <property type="evidence" value="ECO:0007669"/>
    <property type="project" value="TreeGrafter"/>
</dbReference>
<dbReference type="InterPro" id="IPR033928">
    <property type="entry name" value="EPS8_PTB"/>
</dbReference>
<dbReference type="Pfam" id="PF18016">
    <property type="entry name" value="SAM_3"/>
    <property type="match status" value="1"/>
</dbReference>
<dbReference type="GO" id="GO:0007266">
    <property type="term" value="P:Rho protein signal transduction"/>
    <property type="evidence" value="ECO:0007669"/>
    <property type="project" value="TreeGrafter"/>
</dbReference>
<evidence type="ECO:0000259" key="14">
    <source>
        <dbReference type="PROSITE" id="PS50002"/>
    </source>
</evidence>
<dbReference type="SUPFAM" id="SSF50044">
    <property type="entry name" value="SH3-domain"/>
    <property type="match status" value="1"/>
</dbReference>
<dbReference type="OMA" id="ANTHGPY"/>
<dbReference type="FunFam" id="1.10.150.50:FF:000023">
    <property type="entry name" value="Epidermal growth factor receptor kinase substrate 8"/>
    <property type="match status" value="1"/>
</dbReference>
<dbReference type="InterPro" id="IPR011993">
    <property type="entry name" value="PH-like_dom_sf"/>
</dbReference>
<dbReference type="GO" id="GO:0035023">
    <property type="term" value="P:regulation of Rho protein signal transduction"/>
    <property type="evidence" value="ECO:0007669"/>
    <property type="project" value="TreeGrafter"/>
</dbReference>
<keyword evidence="6" id="KW-0597">Phosphoprotein</keyword>
<dbReference type="InterPro" id="IPR055093">
    <property type="entry name" value="EPS8_2nd"/>
</dbReference>
<sequence>MSVLGPQTRQAGVARSDSKISAKALYQRKKYSNSNFIMHETSQYHVEHLSTFIMDKTESIVTVDDAIKKLVLLDSKDKIWTQEMLLQVTDNAVRLLDCDTQLQEELENFPLPTIHMCQTVLNQTRYTSVLLLVCQDKEQHKPDIHFFHCDEVEAEMVHADVDSAIGDNKHGKKMRLQTLVNQEKMKRHRETILPPSAPKGPSPSPKGRVAATSTQRQAPGQNDTESHEKLAQRIEKDVQILNCALDDIEIFVAQLQKAAEAFSQLNHRNKSKKNKKRGPAGMLTLRAKPPSEAEFIDSLQKLKLALNLLLQAKLKKHIQNPSASELVHFLFGPLELVLQSCGSPELPRSVISPHLSKDAVEFLRGHLSPKELTIFELLGEGWTKPAEWSRDQCAPPYYPKFRNGWEPPMELFRTAPWETEGPTGLGSPSSPDYRKHSAEDFYGTHSSSSSNSYNGKTHTRKYAKIRYHFVARNANELSVLQDEILEVIEDDKQWWKLRNRSGQAGYVPFNILDVDDVTSELLMMITANKSQPPARKFRVERSSGSQVPLAFDSNPEQVTAWLSAKGFSKRTVECLGILTGAQLFSLNKEELKAVCGDEGSRVYCQVTVQKTQLEQTNGDSELQEIMRRRQER</sequence>
<dbReference type="InterPro" id="IPR013761">
    <property type="entry name" value="SAM/pointed_sf"/>
</dbReference>
<evidence type="ECO:0000256" key="3">
    <source>
        <dbReference type="ARBA" id="ARBA00006197"/>
    </source>
</evidence>
<organism evidence="15 16">
    <name type="scientific">Seriola dumerili</name>
    <name type="common">Greater amberjack</name>
    <name type="synonym">Caranx dumerili</name>
    <dbReference type="NCBI Taxonomy" id="41447"/>
    <lineage>
        <taxon>Eukaryota</taxon>
        <taxon>Metazoa</taxon>
        <taxon>Chordata</taxon>
        <taxon>Craniata</taxon>
        <taxon>Vertebrata</taxon>
        <taxon>Euteleostomi</taxon>
        <taxon>Actinopterygii</taxon>
        <taxon>Neopterygii</taxon>
        <taxon>Teleostei</taxon>
        <taxon>Neoteleostei</taxon>
        <taxon>Acanthomorphata</taxon>
        <taxon>Carangaria</taxon>
        <taxon>Carangiformes</taxon>
        <taxon>Carangidae</taxon>
        <taxon>Seriola</taxon>
    </lineage>
</organism>
<dbReference type="CDD" id="cd09540">
    <property type="entry name" value="SAM_EPS8-like"/>
    <property type="match status" value="1"/>
</dbReference>
<accession>A0A3B4UIF6</accession>
<dbReference type="CDD" id="cd01210">
    <property type="entry name" value="PTB_EPS8"/>
    <property type="match status" value="1"/>
</dbReference>
<dbReference type="InterPro" id="IPR035462">
    <property type="entry name" value="Eps8_SH3"/>
</dbReference>
<evidence type="ECO:0000256" key="9">
    <source>
        <dbReference type="ARBA" id="ARBA00065375"/>
    </source>
</evidence>
<evidence type="ECO:0000256" key="1">
    <source>
        <dbReference type="ARBA" id="ARBA00004316"/>
    </source>
</evidence>
<dbReference type="SMART" id="SM00462">
    <property type="entry name" value="PTB"/>
    <property type="match status" value="1"/>
</dbReference>
<dbReference type="Pfam" id="PF08416">
    <property type="entry name" value="PTB"/>
    <property type="match status" value="1"/>
</dbReference>
<evidence type="ECO:0000256" key="4">
    <source>
        <dbReference type="ARBA" id="ARBA00022443"/>
    </source>
</evidence>
<keyword evidence="4 12" id="KW-0728">SH3 domain</keyword>
<feature type="compositionally biased region" description="Polar residues" evidence="13">
    <location>
        <begin position="211"/>
        <end position="223"/>
    </location>
</feature>
<dbReference type="Ensembl" id="ENSSDUT00000018733.1">
    <property type="protein sequence ID" value="ENSSDUP00000018399.1"/>
    <property type="gene ID" value="ENSSDUG00000013424.1"/>
</dbReference>
<dbReference type="InterPro" id="IPR039801">
    <property type="entry name" value="EPS8-like"/>
</dbReference>
<dbReference type="FunFam" id="2.30.29.30:FF:000218">
    <property type="entry name" value="Epidermal growth factor receptor kinase substrate 8-like 2"/>
    <property type="match status" value="1"/>
</dbReference>
<dbReference type="GO" id="GO:0005829">
    <property type="term" value="C:cytosol"/>
    <property type="evidence" value="ECO:0007669"/>
    <property type="project" value="UniProtKB-ARBA"/>
</dbReference>
<feature type="domain" description="SH3" evidence="14">
    <location>
        <begin position="458"/>
        <end position="517"/>
    </location>
</feature>
<keyword evidence="16" id="KW-1185">Reference proteome</keyword>
<evidence type="ECO:0000313" key="16">
    <source>
        <dbReference type="Proteomes" id="UP000261420"/>
    </source>
</evidence>
<comment type="subunit">
    <text evidence="9">Interacts with ABI1. Part of a complex that contains SOS1, ABI1 and EPS8L2. Associates with F-actin.</text>
</comment>
<keyword evidence="5" id="KW-0963">Cytoplasm</keyword>
<dbReference type="STRING" id="41447.ENSSDUP00000018399"/>
<comment type="subcellular location">
    <subcellularLocation>
        <location evidence="1">Cell projection</location>
    </subcellularLocation>
    <subcellularLocation>
        <location evidence="2">Cytoplasm</location>
    </subcellularLocation>
</comment>
<protein>
    <recommendedName>
        <fullName evidence="10">Epidermal growth factor receptor kinase substrate 8-like protein 2</fullName>
    </recommendedName>
    <alternativeName>
        <fullName evidence="11">Epidermal growth factor receptor pathway substrate 8-related protein 2</fullName>
    </alternativeName>
</protein>
<evidence type="ECO:0000256" key="10">
    <source>
        <dbReference type="ARBA" id="ARBA00067146"/>
    </source>
</evidence>
<dbReference type="PANTHER" id="PTHR12287:SF20">
    <property type="entry name" value="EPIDERMAL GROWTH FACTOR RECEPTOR KINASE SUBSTRATE 8-LIKE PROTEIN 2"/>
    <property type="match status" value="1"/>
</dbReference>
<dbReference type="InterPro" id="IPR001452">
    <property type="entry name" value="SH3_domain"/>
</dbReference>
<evidence type="ECO:0000256" key="6">
    <source>
        <dbReference type="ARBA" id="ARBA00022553"/>
    </source>
</evidence>
<dbReference type="Pfam" id="PF00018">
    <property type="entry name" value="SH3_1"/>
    <property type="match status" value="1"/>
</dbReference>
<dbReference type="GO" id="GO:0032587">
    <property type="term" value="C:ruffle membrane"/>
    <property type="evidence" value="ECO:0007669"/>
    <property type="project" value="TreeGrafter"/>
</dbReference>
<feature type="region of interest" description="Disordered" evidence="13">
    <location>
        <begin position="183"/>
        <end position="229"/>
    </location>
</feature>
<dbReference type="SUPFAM" id="SSF47769">
    <property type="entry name" value="SAM/Pointed domain"/>
    <property type="match status" value="1"/>
</dbReference>
<dbReference type="Pfam" id="PF22975">
    <property type="entry name" value="EPS8_2nd"/>
    <property type="match status" value="1"/>
</dbReference>
<evidence type="ECO:0000256" key="5">
    <source>
        <dbReference type="ARBA" id="ARBA00022490"/>
    </source>
</evidence>
<comment type="similarity">
    <text evidence="3">Belongs to the EPS8 family.</text>
</comment>
<dbReference type="Gene3D" id="2.30.30.40">
    <property type="entry name" value="SH3 Domains"/>
    <property type="match status" value="1"/>
</dbReference>
<dbReference type="GO" id="GO:0031982">
    <property type="term" value="C:vesicle"/>
    <property type="evidence" value="ECO:0007669"/>
    <property type="project" value="TreeGrafter"/>
</dbReference>
<dbReference type="FunFam" id="2.30.30.40:FF:000180">
    <property type="entry name" value="epidermal growth factor receptor kinase substrate 8-like protein 2"/>
    <property type="match status" value="1"/>
</dbReference>
<reference evidence="15" key="1">
    <citation type="submission" date="2025-08" db="UniProtKB">
        <authorList>
            <consortium name="Ensembl"/>
        </authorList>
    </citation>
    <scope>IDENTIFICATION</scope>
</reference>
<dbReference type="GO" id="GO:0003779">
    <property type="term" value="F:actin binding"/>
    <property type="evidence" value="ECO:0007669"/>
    <property type="project" value="TreeGrafter"/>
</dbReference>
<dbReference type="GeneTree" id="ENSGT00940000160990"/>
<dbReference type="InterPro" id="IPR041418">
    <property type="entry name" value="SAM_3"/>
</dbReference>
<dbReference type="PROSITE" id="PS50002">
    <property type="entry name" value="SH3"/>
    <property type="match status" value="1"/>
</dbReference>
<evidence type="ECO:0000256" key="13">
    <source>
        <dbReference type="SAM" id="MobiDB-lite"/>
    </source>
</evidence>
<dbReference type="SUPFAM" id="SSF50729">
    <property type="entry name" value="PH domain-like"/>
    <property type="match status" value="1"/>
</dbReference>
<reference evidence="15" key="2">
    <citation type="submission" date="2025-09" db="UniProtKB">
        <authorList>
            <consortium name="Ensembl"/>
        </authorList>
    </citation>
    <scope>IDENTIFICATION</scope>
</reference>
<evidence type="ECO:0000256" key="8">
    <source>
        <dbReference type="ARBA" id="ARBA00057110"/>
    </source>
</evidence>
<dbReference type="Proteomes" id="UP000261420">
    <property type="component" value="Unplaced"/>
</dbReference>
<proteinExistence type="inferred from homology"/>
<dbReference type="InterPro" id="IPR036028">
    <property type="entry name" value="SH3-like_dom_sf"/>
</dbReference>
<keyword evidence="7" id="KW-0966">Cell projection</keyword>
<evidence type="ECO:0000256" key="2">
    <source>
        <dbReference type="ARBA" id="ARBA00004496"/>
    </source>
</evidence>
<feature type="compositionally biased region" description="Pro residues" evidence="13">
    <location>
        <begin position="195"/>
        <end position="204"/>
    </location>
</feature>
<dbReference type="PANTHER" id="PTHR12287">
    <property type="entry name" value="EPIDERMAL GROWTH FACTOR RECEPTOR KINASE SUBSTRATE EPS8-RELATED PROTEIN"/>
    <property type="match status" value="1"/>
</dbReference>
<dbReference type="CDD" id="cd11764">
    <property type="entry name" value="SH3_Eps8"/>
    <property type="match status" value="1"/>
</dbReference>
<evidence type="ECO:0000256" key="11">
    <source>
        <dbReference type="ARBA" id="ARBA00077702"/>
    </source>
</evidence>
<evidence type="ECO:0000256" key="12">
    <source>
        <dbReference type="PROSITE-ProRule" id="PRU00192"/>
    </source>
</evidence>
<dbReference type="SMART" id="SM00326">
    <property type="entry name" value="SH3"/>
    <property type="match status" value="1"/>
</dbReference>
<evidence type="ECO:0000313" key="15">
    <source>
        <dbReference type="Ensembl" id="ENSSDUP00000018399.1"/>
    </source>
</evidence>
<name>A0A3B4UIF6_SERDU</name>
<dbReference type="AlphaFoldDB" id="A0A3B4UIF6"/>
<feature type="region of interest" description="Disordered" evidence="13">
    <location>
        <begin position="416"/>
        <end position="456"/>
    </location>
</feature>
<comment type="function">
    <text evidence="8">Stimulates guanine exchange activity of SOS1. May play a role in membrane ruffling and remodeling of the actin cytoskeleton. In the cochlea, is required for stereocilia maintenance in adult hair cells.</text>
</comment>
<dbReference type="InterPro" id="IPR013625">
    <property type="entry name" value="PTB"/>
</dbReference>